<evidence type="ECO:0000259" key="3">
    <source>
        <dbReference type="PROSITE" id="PS50158"/>
    </source>
</evidence>
<keyword evidence="5" id="KW-1185">Reference proteome</keyword>
<dbReference type="AlphaFoldDB" id="A0A8T0PWQ4"/>
<dbReference type="InterPro" id="IPR036875">
    <property type="entry name" value="Znf_CCHC_sf"/>
</dbReference>
<dbReference type="GO" id="GO:0008270">
    <property type="term" value="F:zinc ion binding"/>
    <property type="evidence" value="ECO:0007669"/>
    <property type="project" value="UniProtKB-KW"/>
</dbReference>
<feature type="compositionally biased region" description="Polar residues" evidence="2">
    <location>
        <begin position="170"/>
        <end position="253"/>
    </location>
</feature>
<reference evidence="4" key="1">
    <citation type="submission" date="2020-05" db="EMBL/GenBank/DDBJ databases">
        <title>WGS assembly of Panicum virgatum.</title>
        <authorList>
            <person name="Lovell J.T."/>
            <person name="Jenkins J."/>
            <person name="Shu S."/>
            <person name="Juenger T.E."/>
            <person name="Schmutz J."/>
        </authorList>
    </citation>
    <scope>NUCLEOTIDE SEQUENCE</scope>
    <source>
        <strain evidence="4">AP13</strain>
    </source>
</reference>
<comment type="caution">
    <text evidence="4">The sequence shown here is derived from an EMBL/GenBank/DDBJ whole genome shotgun (WGS) entry which is preliminary data.</text>
</comment>
<feature type="compositionally biased region" description="Basic and acidic residues" evidence="2">
    <location>
        <begin position="332"/>
        <end position="351"/>
    </location>
</feature>
<keyword evidence="1" id="KW-0479">Metal-binding</keyword>
<dbReference type="Pfam" id="PF00098">
    <property type="entry name" value="zf-CCHC"/>
    <property type="match status" value="2"/>
</dbReference>
<feature type="region of interest" description="Disordered" evidence="2">
    <location>
        <begin position="327"/>
        <end position="367"/>
    </location>
</feature>
<evidence type="ECO:0000256" key="1">
    <source>
        <dbReference type="PROSITE-ProRule" id="PRU00047"/>
    </source>
</evidence>
<feature type="domain" description="CCHC-type" evidence="3">
    <location>
        <begin position="460"/>
        <end position="475"/>
    </location>
</feature>
<keyword evidence="1" id="KW-0862">Zinc</keyword>
<evidence type="ECO:0000256" key="2">
    <source>
        <dbReference type="SAM" id="MobiDB-lite"/>
    </source>
</evidence>
<dbReference type="GO" id="GO:0003676">
    <property type="term" value="F:nucleic acid binding"/>
    <property type="evidence" value="ECO:0007669"/>
    <property type="project" value="InterPro"/>
</dbReference>
<sequence length="479" mass="50579">MSSATADSYPESVGSCRPPSPPTPTPAPPPPAPAAHRGAPVRRQLDFTDADAGAGAGGDLELDEFILSAMDDIERDYSEAKRRAPPCVCRRGQCAVRQDEQSGRWMYVCSAQPKCKYVALCEEVILSPESQPAVRSHPEPSSPCVHIPSNHVPEHATPINTINLRGAGATTPTNVKPQAPLNSTFQGPGSTTPVHVSGATTPTNVNPQAPLNSTFQGPGTTTPVHVSGATTPTNVNPQAPLNSTFQGAGTTTPVHVSAQGAGSAAVVKVNPQGAGSKDAWPTCKCTAGKCRVLRVDGEDCYVCPIPKGQGACSHKVPVHAHAVANDLLQTGDDNKGGDKDLKDKPAEKEADGNNNPAQLVDNNANGTVNHAEDDEWPFDVINEEIVPTAQATPCAEVHQGSPSMLRQPIATQTPTKSPMPPYNTRSPMTPRSDAICYGCQEKGHYIRDCPKPSPTPRTGCFNCGKPDHWIRNCPQPRRS</sequence>
<dbReference type="InterPro" id="IPR001878">
    <property type="entry name" value="Znf_CCHC"/>
</dbReference>
<dbReference type="EMBL" id="CM029051">
    <property type="protein sequence ID" value="KAG2562424.1"/>
    <property type="molecule type" value="Genomic_DNA"/>
</dbReference>
<dbReference type="Proteomes" id="UP000823388">
    <property type="component" value="Chromosome 8K"/>
</dbReference>
<evidence type="ECO:0000313" key="5">
    <source>
        <dbReference type="Proteomes" id="UP000823388"/>
    </source>
</evidence>
<feature type="domain" description="CCHC-type" evidence="3">
    <location>
        <begin position="436"/>
        <end position="451"/>
    </location>
</feature>
<feature type="region of interest" description="Disordered" evidence="2">
    <location>
        <begin position="1"/>
        <end position="57"/>
    </location>
</feature>
<protein>
    <recommendedName>
        <fullName evidence="3">CCHC-type domain-containing protein</fullName>
    </recommendedName>
</protein>
<evidence type="ECO:0000313" key="4">
    <source>
        <dbReference type="EMBL" id="KAG2562424.1"/>
    </source>
</evidence>
<proteinExistence type="predicted"/>
<dbReference type="Gene3D" id="4.10.60.10">
    <property type="entry name" value="Zinc finger, CCHC-type"/>
    <property type="match status" value="2"/>
</dbReference>
<dbReference type="OrthoDB" id="2425403at2759"/>
<organism evidence="4 5">
    <name type="scientific">Panicum virgatum</name>
    <name type="common">Blackwell switchgrass</name>
    <dbReference type="NCBI Taxonomy" id="38727"/>
    <lineage>
        <taxon>Eukaryota</taxon>
        <taxon>Viridiplantae</taxon>
        <taxon>Streptophyta</taxon>
        <taxon>Embryophyta</taxon>
        <taxon>Tracheophyta</taxon>
        <taxon>Spermatophyta</taxon>
        <taxon>Magnoliopsida</taxon>
        <taxon>Liliopsida</taxon>
        <taxon>Poales</taxon>
        <taxon>Poaceae</taxon>
        <taxon>PACMAD clade</taxon>
        <taxon>Panicoideae</taxon>
        <taxon>Panicodae</taxon>
        <taxon>Paniceae</taxon>
        <taxon>Panicinae</taxon>
        <taxon>Panicum</taxon>
        <taxon>Panicum sect. Hiantes</taxon>
    </lineage>
</organism>
<dbReference type="SUPFAM" id="SSF57756">
    <property type="entry name" value="Retrovirus zinc finger-like domains"/>
    <property type="match status" value="1"/>
</dbReference>
<keyword evidence="1" id="KW-0863">Zinc-finger</keyword>
<feature type="region of interest" description="Disordered" evidence="2">
    <location>
        <begin position="166"/>
        <end position="253"/>
    </location>
</feature>
<accession>A0A8T0PWQ4</accession>
<dbReference type="PROSITE" id="PS50158">
    <property type="entry name" value="ZF_CCHC"/>
    <property type="match status" value="2"/>
</dbReference>
<feature type="compositionally biased region" description="Polar residues" evidence="2">
    <location>
        <begin position="352"/>
        <end position="367"/>
    </location>
</feature>
<dbReference type="SMART" id="SM00343">
    <property type="entry name" value="ZnF_C2HC"/>
    <property type="match status" value="2"/>
</dbReference>
<feature type="compositionally biased region" description="Pro residues" evidence="2">
    <location>
        <begin position="18"/>
        <end position="33"/>
    </location>
</feature>
<gene>
    <name evidence="4" type="ORF">PVAP13_8KG261902</name>
</gene>
<name>A0A8T0PWQ4_PANVG</name>